<dbReference type="OrthoDB" id="6469224at2759"/>
<evidence type="ECO:0000313" key="2">
    <source>
        <dbReference type="EMBL" id="GBM21583.1"/>
    </source>
</evidence>
<dbReference type="AlphaFoldDB" id="A0A4Y2DXY8"/>
<dbReference type="Proteomes" id="UP000499080">
    <property type="component" value="Unassembled WGS sequence"/>
</dbReference>
<feature type="non-terminal residue" evidence="3">
    <location>
        <position position="43"/>
    </location>
</feature>
<name>A0A4Y2DXY8_ARAVE</name>
<evidence type="ECO:0000313" key="3">
    <source>
        <dbReference type="EMBL" id="GBM21611.1"/>
    </source>
</evidence>
<accession>A0A4Y2DXY8</accession>
<dbReference type="EMBL" id="BGPR01168310">
    <property type="protein sequence ID" value="GBM21611.1"/>
    <property type="molecule type" value="Genomic_DNA"/>
</dbReference>
<proteinExistence type="predicted"/>
<feature type="region of interest" description="Disordered" evidence="1">
    <location>
        <begin position="1"/>
        <end position="25"/>
    </location>
</feature>
<protein>
    <submittedName>
        <fullName evidence="3">Uncharacterized protein</fullName>
    </submittedName>
</protein>
<comment type="caution">
    <text evidence="3">The sequence shown here is derived from an EMBL/GenBank/DDBJ whole genome shotgun (WGS) entry which is preliminary data.</text>
</comment>
<evidence type="ECO:0000256" key="1">
    <source>
        <dbReference type="SAM" id="MobiDB-lite"/>
    </source>
</evidence>
<sequence>NEYFSEDPAETSVLPSISQKDNSNDFEMSPVKTIRILKGTNVF</sequence>
<dbReference type="EMBL" id="BGPR01168330">
    <property type="protein sequence ID" value="GBM21668.1"/>
    <property type="molecule type" value="Genomic_DNA"/>
</dbReference>
<organism evidence="3 5">
    <name type="scientific">Araneus ventricosus</name>
    <name type="common">Orbweaver spider</name>
    <name type="synonym">Epeira ventricosa</name>
    <dbReference type="NCBI Taxonomy" id="182803"/>
    <lineage>
        <taxon>Eukaryota</taxon>
        <taxon>Metazoa</taxon>
        <taxon>Ecdysozoa</taxon>
        <taxon>Arthropoda</taxon>
        <taxon>Chelicerata</taxon>
        <taxon>Arachnida</taxon>
        <taxon>Araneae</taxon>
        <taxon>Araneomorphae</taxon>
        <taxon>Entelegynae</taxon>
        <taxon>Araneoidea</taxon>
        <taxon>Araneidae</taxon>
        <taxon>Araneus</taxon>
    </lineage>
</organism>
<reference evidence="3 5" key="1">
    <citation type="journal article" date="2019" name="Sci. Rep.">
        <title>Orb-weaving spider Araneus ventricosus genome elucidates the spidroin gene catalogue.</title>
        <authorList>
            <person name="Kono N."/>
            <person name="Nakamura H."/>
            <person name="Ohtoshi R."/>
            <person name="Moran D.A.P."/>
            <person name="Shinohara A."/>
            <person name="Yoshida Y."/>
            <person name="Fujiwara M."/>
            <person name="Mori M."/>
            <person name="Tomita M."/>
            <person name="Arakawa K."/>
        </authorList>
    </citation>
    <scope>NUCLEOTIDE SEQUENCE [LARGE SCALE GENOMIC DNA]</scope>
</reference>
<dbReference type="EMBL" id="BGPR01168304">
    <property type="protein sequence ID" value="GBM21583.1"/>
    <property type="molecule type" value="Genomic_DNA"/>
</dbReference>
<gene>
    <name evidence="4" type="ORF">AVEN_210581_1</name>
    <name evidence="3" type="ORF">AVEN_25673_1</name>
    <name evidence="2" type="ORF">AVEN_263214_1</name>
</gene>
<evidence type="ECO:0000313" key="5">
    <source>
        <dbReference type="Proteomes" id="UP000499080"/>
    </source>
</evidence>
<evidence type="ECO:0000313" key="4">
    <source>
        <dbReference type="EMBL" id="GBM21668.1"/>
    </source>
</evidence>
<feature type="non-terminal residue" evidence="3">
    <location>
        <position position="1"/>
    </location>
</feature>
<keyword evidence="5" id="KW-1185">Reference proteome</keyword>